<organism evidence="1 2">
    <name type="scientific">Dorcoceras hygrometricum</name>
    <dbReference type="NCBI Taxonomy" id="472368"/>
    <lineage>
        <taxon>Eukaryota</taxon>
        <taxon>Viridiplantae</taxon>
        <taxon>Streptophyta</taxon>
        <taxon>Embryophyta</taxon>
        <taxon>Tracheophyta</taxon>
        <taxon>Spermatophyta</taxon>
        <taxon>Magnoliopsida</taxon>
        <taxon>eudicotyledons</taxon>
        <taxon>Gunneridae</taxon>
        <taxon>Pentapetalae</taxon>
        <taxon>asterids</taxon>
        <taxon>lamiids</taxon>
        <taxon>Lamiales</taxon>
        <taxon>Gesneriaceae</taxon>
        <taxon>Didymocarpoideae</taxon>
        <taxon>Trichosporeae</taxon>
        <taxon>Loxocarpinae</taxon>
        <taxon>Dorcoceras</taxon>
    </lineage>
</organism>
<dbReference type="EMBL" id="KQ989137">
    <property type="protein sequence ID" value="KZV54773.1"/>
    <property type="molecule type" value="Genomic_DNA"/>
</dbReference>
<name>A0A2Z7D5L0_9LAMI</name>
<proteinExistence type="predicted"/>
<gene>
    <name evidence="1" type="ORF">F511_40288</name>
</gene>
<protein>
    <submittedName>
        <fullName evidence="1">Acyl-CoA N-acyltransferase with RING/FYVE/PHD-type zinc finger domain isoform 1</fullName>
    </submittedName>
</protein>
<dbReference type="Proteomes" id="UP000250235">
    <property type="component" value="Unassembled WGS sequence"/>
</dbReference>
<sequence>MCQLNCHLLKGPAPRPQPLRHLHQSNVVSLWNILYLLYAEKLTTGVRKLEEVEKIEHAGPLGSLGLNGAGETADEFFPTGSEDI</sequence>
<dbReference type="GO" id="GO:0016746">
    <property type="term" value="F:acyltransferase activity"/>
    <property type="evidence" value="ECO:0007669"/>
    <property type="project" value="UniProtKB-KW"/>
</dbReference>
<evidence type="ECO:0000313" key="2">
    <source>
        <dbReference type="Proteomes" id="UP000250235"/>
    </source>
</evidence>
<keyword evidence="1" id="KW-0808">Transferase</keyword>
<reference evidence="1 2" key="1">
    <citation type="journal article" date="2015" name="Proc. Natl. Acad. Sci. U.S.A.">
        <title>The resurrection genome of Boea hygrometrica: A blueprint for survival of dehydration.</title>
        <authorList>
            <person name="Xiao L."/>
            <person name="Yang G."/>
            <person name="Zhang L."/>
            <person name="Yang X."/>
            <person name="Zhao S."/>
            <person name="Ji Z."/>
            <person name="Zhou Q."/>
            <person name="Hu M."/>
            <person name="Wang Y."/>
            <person name="Chen M."/>
            <person name="Xu Y."/>
            <person name="Jin H."/>
            <person name="Xiao X."/>
            <person name="Hu G."/>
            <person name="Bao F."/>
            <person name="Hu Y."/>
            <person name="Wan P."/>
            <person name="Li L."/>
            <person name="Deng X."/>
            <person name="Kuang T."/>
            <person name="Xiang C."/>
            <person name="Zhu J.K."/>
            <person name="Oliver M.J."/>
            <person name="He Y."/>
        </authorList>
    </citation>
    <scope>NUCLEOTIDE SEQUENCE [LARGE SCALE GENOMIC DNA]</scope>
    <source>
        <strain evidence="2">cv. XS01</strain>
    </source>
</reference>
<accession>A0A2Z7D5L0</accession>
<keyword evidence="2" id="KW-1185">Reference proteome</keyword>
<evidence type="ECO:0000313" key="1">
    <source>
        <dbReference type="EMBL" id="KZV54773.1"/>
    </source>
</evidence>
<dbReference type="AlphaFoldDB" id="A0A2Z7D5L0"/>
<keyword evidence="1" id="KW-0012">Acyltransferase</keyword>